<dbReference type="InterPro" id="IPR000182">
    <property type="entry name" value="GNAT_dom"/>
</dbReference>
<organism evidence="2 3">
    <name type="scientific">Virgibacillus chiguensis</name>
    <dbReference type="NCBI Taxonomy" id="411959"/>
    <lineage>
        <taxon>Bacteria</taxon>
        <taxon>Bacillati</taxon>
        <taxon>Bacillota</taxon>
        <taxon>Bacilli</taxon>
        <taxon>Bacillales</taxon>
        <taxon>Bacillaceae</taxon>
        <taxon>Virgibacillus</taxon>
    </lineage>
</organism>
<reference evidence="3" key="1">
    <citation type="submission" date="2016-11" db="EMBL/GenBank/DDBJ databases">
        <authorList>
            <person name="Varghese N."/>
            <person name="Submissions S."/>
        </authorList>
    </citation>
    <scope>NUCLEOTIDE SEQUENCE [LARGE SCALE GENOMIC DNA]</scope>
    <source>
        <strain evidence="3">CGMCC 1.6496</strain>
    </source>
</reference>
<dbReference type="PROSITE" id="PS51186">
    <property type="entry name" value="GNAT"/>
    <property type="match status" value="1"/>
</dbReference>
<dbReference type="Proteomes" id="UP000184079">
    <property type="component" value="Unassembled WGS sequence"/>
</dbReference>
<dbReference type="OrthoDB" id="9127144at2"/>
<keyword evidence="2" id="KW-0808">Transferase</keyword>
<dbReference type="Pfam" id="PF00583">
    <property type="entry name" value="Acetyltransf_1"/>
    <property type="match status" value="1"/>
</dbReference>
<name>A0A1M5S2H0_9BACI</name>
<evidence type="ECO:0000313" key="2">
    <source>
        <dbReference type="EMBL" id="SHH32709.1"/>
    </source>
</evidence>
<dbReference type="SUPFAM" id="SSF55729">
    <property type="entry name" value="Acyl-CoA N-acyltransferases (Nat)"/>
    <property type="match status" value="1"/>
</dbReference>
<dbReference type="RefSeq" id="WP_073007311.1">
    <property type="nucleotide sequence ID" value="NZ_FQXD01000006.1"/>
</dbReference>
<dbReference type="EMBL" id="FQXD01000006">
    <property type="protein sequence ID" value="SHH32709.1"/>
    <property type="molecule type" value="Genomic_DNA"/>
</dbReference>
<dbReference type="CDD" id="cd04301">
    <property type="entry name" value="NAT_SF"/>
    <property type="match status" value="1"/>
</dbReference>
<dbReference type="AlphaFoldDB" id="A0A1M5S2H0"/>
<accession>A0A1M5S2H0</accession>
<feature type="domain" description="N-acetyltransferase" evidence="1">
    <location>
        <begin position="11"/>
        <end position="155"/>
    </location>
</feature>
<evidence type="ECO:0000313" key="3">
    <source>
        <dbReference type="Proteomes" id="UP000184079"/>
    </source>
</evidence>
<dbReference type="InterPro" id="IPR016181">
    <property type="entry name" value="Acyl_CoA_acyltransferase"/>
</dbReference>
<proteinExistence type="predicted"/>
<gene>
    <name evidence="2" type="ORF">SAMN05421807_10629</name>
</gene>
<dbReference type="Gene3D" id="3.40.630.30">
    <property type="match status" value="1"/>
</dbReference>
<sequence>MFTYARSNNSTVFVEKNVFNTNKIFNQIAFDKQELHCADIVQQHMESKRLQTERYVIQNNDIPMGILEYGMHSPRTNMPWLTLLLIDKKYQGKGLAKNVYLQFETWMQVNGAPKIQIAVHANNEKALLFWSDMGFRQYDERVYQAKRYYSLEKRL</sequence>
<dbReference type="GO" id="GO:0016747">
    <property type="term" value="F:acyltransferase activity, transferring groups other than amino-acyl groups"/>
    <property type="evidence" value="ECO:0007669"/>
    <property type="project" value="InterPro"/>
</dbReference>
<protein>
    <submittedName>
        <fullName evidence="2">Acetyltransferase (GNAT) domain-containing protein</fullName>
    </submittedName>
</protein>
<keyword evidence="3" id="KW-1185">Reference proteome</keyword>
<evidence type="ECO:0000259" key="1">
    <source>
        <dbReference type="PROSITE" id="PS51186"/>
    </source>
</evidence>